<gene>
    <name evidence="2" type="ORF">H5410_063868</name>
</gene>
<accession>A0A9J5WGY2</accession>
<dbReference type="AlphaFoldDB" id="A0A9J5WGY2"/>
<keyword evidence="1" id="KW-0812">Transmembrane</keyword>
<dbReference type="Proteomes" id="UP000824120">
    <property type="component" value="Chromosome 12"/>
</dbReference>
<keyword evidence="1" id="KW-1133">Transmembrane helix</keyword>
<evidence type="ECO:0000256" key="1">
    <source>
        <dbReference type="SAM" id="Phobius"/>
    </source>
</evidence>
<proteinExistence type="predicted"/>
<keyword evidence="1" id="KW-0472">Membrane</keyword>
<feature type="transmembrane region" description="Helical" evidence="1">
    <location>
        <begin position="118"/>
        <end position="138"/>
    </location>
</feature>
<name>A0A9J5WGY2_SOLCO</name>
<reference evidence="2 3" key="1">
    <citation type="submission" date="2020-09" db="EMBL/GenBank/DDBJ databases">
        <title>De no assembly of potato wild relative species, Solanum commersonii.</title>
        <authorList>
            <person name="Cho K."/>
        </authorList>
    </citation>
    <scope>NUCLEOTIDE SEQUENCE [LARGE SCALE GENOMIC DNA]</scope>
    <source>
        <strain evidence="2">LZ3.2</strain>
        <tissue evidence="2">Leaf</tissue>
    </source>
</reference>
<dbReference type="EMBL" id="JACXVP010000012">
    <property type="protein sequence ID" value="KAG5574102.1"/>
    <property type="molecule type" value="Genomic_DNA"/>
</dbReference>
<keyword evidence="3" id="KW-1185">Reference proteome</keyword>
<organism evidence="2 3">
    <name type="scientific">Solanum commersonii</name>
    <name type="common">Commerson's wild potato</name>
    <name type="synonym">Commerson's nightshade</name>
    <dbReference type="NCBI Taxonomy" id="4109"/>
    <lineage>
        <taxon>Eukaryota</taxon>
        <taxon>Viridiplantae</taxon>
        <taxon>Streptophyta</taxon>
        <taxon>Embryophyta</taxon>
        <taxon>Tracheophyta</taxon>
        <taxon>Spermatophyta</taxon>
        <taxon>Magnoliopsida</taxon>
        <taxon>eudicotyledons</taxon>
        <taxon>Gunneridae</taxon>
        <taxon>Pentapetalae</taxon>
        <taxon>asterids</taxon>
        <taxon>lamiids</taxon>
        <taxon>Solanales</taxon>
        <taxon>Solanaceae</taxon>
        <taxon>Solanoideae</taxon>
        <taxon>Solaneae</taxon>
        <taxon>Solanum</taxon>
    </lineage>
</organism>
<evidence type="ECO:0000313" key="3">
    <source>
        <dbReference type="Proteomes" id="UP000824120"/>
    </source>
</evidence>
<comment type="caution">
    <text evidence="2">The sequence shown here is derived from an EMBL/GenBank/DDBJ whole genome shotgun (WGS) entry which is preliminary data.</text>
</comment>
<protein>
    <submittedName>
        <fullName evidence="2">Uncharacterized protein</fullName>
    </submittedName>
</protein>
<sequence length="147" mass="17133">MAIPTYRLNNINIYDVLCVNLLKEKGASRNANKGETVGQFSVKILPQHSVLCFLHIIIEVMITAFCPHLHWQLQDFDYTNFIPDYFAIVDCERTMHKIVQYYQRRVNPRSKAQKRVDLHLAMCTLVIVIKVRGILFFANEPLLKLNN</sequence>
<evidence type="ECO:0000313" key="2">
    <source>
        <dbReference type="EMBL" id="KAG5574102.1"/>
    </source>
</evidence>